<proteinExistence type="predicted"/>
<keyword evidence="2" id="KW-1185">Reference proteome</keyword>
<comment type="caution">
    <text evidence="1">The sequence shown here is derived from an EMBL/GenBank/DDBJ whole genome shotgun (WGS) entry which is preliminary data.</text>
</comment>
<protein>
    <submittedName>
        <fullName evidence="1">Uncharacterized protein</fullName>
    </submittedName>
</protein>
<dbReference type="AlphaFoldDB" id="A0A812W240"/>
<dbReference type="EMBL" id="CAJNJA010031964">
    <property type="protein sequence ID" value="CAE7662432.1"/>
    <property type="molecule type" value="Genomic_DNA"/>
</dbReference>
<dbReference type="OrthoDB" id="428551at2759"/>
<dbReference type="Proteomes" id="UP000601435">
    <property type="component" value="Unassembled WGS sequence"/>
</dbReference>
<organism evidence="1 2">
    <name type="scientific">Symbiodinium necroappetens</name>
    <dbReference type="NCBI Taxonomy" id="1628268"/>
    <lineage>
        <taxon>Eukaryota</taxon>
        <taxon>Sar</taxon>
        <taxon>Alveolata</taxon>
        <taxon>Dinophyceae</taxon>
        <taxon>Suessiales</taxon>
        <taxon>Symbiodiniaceae</taxon>
        <taxon>Symbiodinium</taxon>
    </lineage>
</organism>
<accession>A0A812W240</accession>
<feature type="non-terminal residue" evidence="1">
    <location>
        <position position="1"/>
    </location>
</feature>
<evidence type="ECO:0000313" key="1">
    <source>
        <dbReference type="EMBL" id="CAE7662432.1"/>
    </source>
</evidence>
<evidence type="ECO:0000313" key="2">
    <source>
        <dbReference type="Proteomes" id="UP000601435"/>
    </source>
</evidence>
<reference evidence="1" key="1">
    <citation type="submission" date="2021-02" db="EMBL/GenBank/DDBJ databases">
        <authorList>
            <person name="Dougan E. K."/>
            <person name="Rhodes N."/>
            <person name="Thang M."/>
            <person name="Chan C."/>
        </authorList>
    </citation>
    <scope>NUCLEOTIDE SEQUENCE</scope>
</reference>
<sequence>ALRGSLGQGSNSSRAKAQQTLEKIFSSHQRDVQLVQGLGQSFHACTAELLERTGLAVQKLFTLSKRPRSECGSSPCPSGVRESYCAETSIACGTTDCSSTSGGEHCEIWTIGNSSGELASTTAKTQGCDTRPQLFEGLCAHYADVTSSCELFEACWKAAELHVLATVEAVQLSVSRRKCAYTATKRTICHIDIISDVATFAAAHSASEPSTASIKNCTELSVDTSILNITFPQDRTQKASCDQSACFLSTDSVLTMSCDLVPQKSPHAFALSNFGGLHSHSRLRLLARGCCGNLV</sequence>
<name>A0A812W240_9DINO</name>
<gene>
    <name evidence="1" type="ORF">SNEC2469_LOCUS18849</name>
</gene>